<feature type="chain" id="PRO_5031466547" evidence="1">
    <location>
        <begin position="28"/>
        <end position="258"/>
    </location>
</feature>
<reference evidence="3 4" key="1">
    <citation type="submission" date="2020-08" db="EMBL/GenBank/DDBJ databases">
        <title>Genomic Encyclopedia of Type Strains, Phase IV (KMG-V): Genome sequencing to study the core and pangenomes of soil and plant-associated prokaryotes.</title>
        <authorList>
            <person name="Whitman W."/>
        </authorList>
    </citation>
    <scope>NUCLEOTIDE SEQUENCE [LARGE SCALE GENOMIC DNA]</scope>
    <source>
        <strain evidence="3 4">SEMIA 402</strain>
    </source>
</reference>
<accession>A0A7W6WHH6</accession>
<organism evidence="3 4">
    <name type="scientific">Rhizobium mongolense</name>
    <dbReference type="NCBI Taxonomy" id="57676"/>
    <lineage>
        <taxon>Bacteria</taxon>
        <taxon>Pseudomonadati</taxon>
        <taxon>Pseudomonadota</taxon>
        <taxon>Alphaproteobacteria</taxon>
        <taxon>Hyphomicrobiales</taxon>
        <taxon>Rhizobiaceae</taxon>
        <taxon>Rhizobium/Agrobacterium group</taxon>
        <taxon>Rhizobium</taxon>
    </lineage>
</organism>
<protein>
    <submittedName>
        <fullName evidence="3">Uncharacterized protein YigE (DUF2233 family)</fullName>
    </submittedName>
</protein>
<keyword evidence="1" id="KW-0732">Signal</keyword>
<proteinExistence type="predicted"/>
<name>A0A7W6WHH6_9HYPH</name>
<evidence type="ECO:0000313" key="3">
    <source>
        <dbReference type="EMBL" id="MBB4278331.1"/>
    </source>
</evidence>
<dbReference type="EMBL" id="JACIGM010000018">
    <property type="protein sequence ID" value="MBB4278331.1"/>
    <property type="molecule type" value="Genomic_DNA"/>
</dbReference>
<evidence type="ECO:0000256" key="1">
    <source>
        <dbReference type="SAM" id="SignalP"/>
    </source>
</evidence>
<dbReference type="InterPro" id="IPR018711">
    <property type="entry name" value="NAGPA"/>
</dbReference>
<dbReference type="RefSeq" id="WP_183929297.1">
    <property type="nucleotide sequence ID" value="NZ_JACIGM010000018.1"/>
</dbReference>
<evidence type="ECO:0000259" key="2">
    <source>
        <dbReference type="Pfam" id="PF09992"/>
    </source>
</evidence>
<dbReference type="Pfam" id="PF09992">
    <property type="entry name" value="NAGPA"/>
    <property type="match status" value="1"/>
</dbReference>
<feature type="signal peptide" evidence="1">
    <location>
        <begin position="1"/>
        <end position="27"/>
    </location>
</feature>
<feature type="domain" description="Phosphodiester glycosidase" evidence="2">
    <location>
        <begin position="82"/>
        <end position="235"/>
    </location>
</feature>
<sequence>MTYLKNGVLIAAAMLAALITSLLPAFANDCEQETFEEARYIVCTLEPGKADLRLFWKGVDGEPYRYFSSVAEAVGKEGRALTFAMNAGMYRPDFSPMGLYVEAGRELRPANTAGGDGSAGLLPNFYKKPNGVFFFDDTRAGILPTDQFLKRRSKVRFATQSGPMLVIQNKLHPAFILGSTDRTRRSGVGVCGGGMVRLAASEDMVNFHDFARLFRDHLGCPNALFLDGGRGVGIYNPKMGRNDRSWHGGFGPIFGVVE</sequence>
<dbReference type="Proteomes" id="UP000533641">
    <property type="component" value="Unassembled WGS sequence"/>
</dbReference>
<comment type="caution">
    <text evidence="3">The sequence shown here is derived from an EMBL/GenBank/DDBJ whole genome shotgun (WGS) entry which is preliminary data.</text>
</comment>
<dbReference type="AlphaFoldDB" id="A0A7W6WHH6"/>
<gene>
    <name evidence="3" type="ORF">GGE12_006142</name>
</gene>
<evidence type="ECO:0000313" key="4">
    <source>
        <dbReference type="Proteomes" id="UP000533641"/>
    </source>
</evidence>